<reference evidence="8" key="1">
    <citation type="submission" date="2019-12" db="EMBL/GenBank/DDBJ databases">
        <authorList>
            <person name="Scholes J."/>
        </authorList>
    </citation>
    <scope>NUCLEOTIDE SEQUENCE</scope>
</reference>
<dbReference type="GO" id="GO:0003677">
    <property type="term" value="F:DNA binding"/>
    <property type="evidence" value="ECO:0007669"/>
    <property type="project" value="UniProtKB-UniRule"/>
</dbReference>
<gene>
    <name evidence="8" type="ORF">SHERM_16154</name>
</gene>
<accession>A0A9N7MWR9</accession>
<dbReference type="GO" id="GO:0030527">
    <property type="term" value="F:structural constituent of chromatin"/>
    <property type="evidence" value="ECO:0007669"/>
    <property type="project" value="UniProtKB-ARBA"/>
</dbReference>
<evidence type="ECO:0000259" key="7">
    <source>
        <dbReference type="PROSITE" id="PS50118"/>
    </source>
</evidence>
<feature type="DNA-binding region" description="HMG box" evidence="5">
    <location>
        <begin position="95"/>
        <end position="164"/>
    </location>
</feature>
<keyword evidence="9" id="KW-1185">Reference proteome</keyword>
<protein>
    <submittedName>
        <fullName evidence="8">High mobility group B protein 2</fullName>
    </submittedName>
</protein>
<dbReference type="SUPFAM" id="SSF47095">
    <property type="entry name" value="HMG-box"/>
    <property type="match status" value="1"/>
</dbReference>
<sequence>MASKQPQSPHEGCNDVRPCEVPRRSTLRCAKPMTVIASIWESSDLTLTPGRWLPSEFFVMKGESSKADLRKADSRLAVRKQTKKDKQAAKDPNKPKRAPSVFFVFIEGFSGNARKSTLKTNQFLLWVGEAAVEKWKSMIDEEKAPFVAKAEKKKEYERQMEDYNRKLSGDDDGDDDDDDDDDEMHQTNQSRRLMMRKTVRRGPIMEGLMGPTKFRKRVAWDHEQFSRLRVTQQLSLNFQLHPISWKILAACEITGILLMKL</sequence>
<dbReference type="AlphaFoldDB" id="A0A9N7MWR9"/>
<dbReference type="InterPro" id="IPR036910">
    <property type="entry name" value="HMG_box_dom_sf"/>
</dbReference>
<dbReference type="GO" id="GO:0006325">
    <property type="term" value="P:chromatin organization"/>
    <property type="evidence" value="ECO:0007669"/>
    <property type="project" value="UniProtKB-ARBA"/>
</dbReference>
<dbReference type="PROSITE" id="PS50118">
    <property type="entry name" value="HMG_BOX_2"/>
    <property type="match status" value="1"/>
</dbReference>
<keyword evidence="3 5" id="KW-0238">DNA-binding</keyword>
<evidence type="ECO:0000256" key="2">
    <source>
        <dbReference type="ARBA" id="ARBA00008774"/>
    </source>
</evidence>
<comment type="similarity">
    <text evidence="2">Belongs to the HMGB family.</text>
</comment>
<dbReference type="SMART" id="SM00398">
    <property type="entry name" value="HMG"/>
    <property type="match status" value="1"/>
</dbReference>
<evidence type="ECO:0000256" key="1">
    <source>
        <dbReference type="ARBA" id="ARBA00004123"/>
    </source>
</evidence>
<name>A0A9N7MWR9_STRHE</name>
<dbReference type="GO" id="GO:0000785">
    <property type="term" value="C:chromatin"/>
    <property type="evidence" value="ECO:0007669"/>
    <property type="project" value="UniProtKB-ARBA"/>
</dbReference>
<dbReference type="PANTHER" id="PTHR46261">
    <property type="entry name" value="HIGH MOBILITY GROUP B PROTEIN 4-RELATED"/>
    <property type="match status" value="1"/>
</dbReference>
<dbReference type="InterPro" id="IPR031061">
    <property type="entry name" value="HMGB_plant"/>
</dbReference>
<evidence type="ECO:0000313" key="9">
    <source>
        <dbReference type="Proteomes" id="UP001153555"/>
    </source>
</evidence>
<comment type="caution">
    <text evidence="8">The sequence shown here is derived from an EMBL/GenBank/DDBJ whole genome shotgun (WGS) entry which is preliminary data.</text>
</comment>
<feature type="region of interest" description="Disordered" evidence="6">
    <location>
        <begin position="162"/>
        <end position="192"/>
    </location>
</feature>
<dbReference type="Pfam" id="PF09011">
    <property type="entry name" value="HMG_box_2"/>
    <property type="match status" value="1"/>
</dbReference>
<evidence type="ECO:0000256" key="4">
    <source>
        <dbReference type="ARBA" id="ARBA00023242"/>
    </source>
</evidence>
<evidence type="ECO:0000256" key="3">
    <source>
        <dbReference type="ARBA" id="ARBA00023125"/>
    </source>
</evidence>
<dbReference type="Proteomes" id="UP001153555">
    <property type="component" value="Unassembled WGS sequence"/>
</dbReference>
<comment type="subcellular location">
    <subcellularLocation>
        <location evidence="1">Nucleus</location>
    </subcellularLocation>
</comment>
<proteinExistence type="inferred from homology"/>
<dbReference type="EMBL" id="CACSLK010013932">
    <property type="protein sequence ID" value="CAA0816286.1"/>
    <property type="molecule type" value="Genomic_DNA"/>
</dbReference>
<keyword evidence="4 5" id="KW-0539">Nucleus</keyword>
<organism evidence="8 9">
    <name type="scientific">Striga hermonthica</name>
    <name type="common">Purple witchweed</name>
    <name type="synonym">Buchnera hermonthica</name>
    <dbReference type="NCBI Taxonomy" id="68872"/>
    <lineage>
        <taxon>Eukaryota</taxon>
        <taxon>Viridiplantae</taxon>
        <taxon>Streptophyta</taxon>
        <taxon>Embryophyta</taxon>
        <taxon>Tracheophyta</taxon>
        <taxon>Spermatophyta</taxon>
        <taxon>Magnoliopsida</taxon>
        <taxon>eudicotyledons</taxon>
        <taxon>Gunneridae</taxon>
        <taxon>Pentapetalae</taxon>
        <taxon>asterids</taxon>
        <taxon>lamiids</taxon>
        <taxon>Lamiales</taxon>
        <taxon>Orobanchaceae</taxon>
        <taxon>Buchnereae</taxon>
        <taxon>Striga</taxon>
    </lineage>
</organism>
<dbReference type="GO" id="GO:0005634">
    <property type="term" value="C:nucleus"/>
    <property type="evidence" value="ECO:0007669"/>
    <property type="project" value="UniProtKB-SubCell"/>
</dbReference>
<dbReference type="GO" id="GO:0003682">
    <property type="term" value="F:chromatin binding"/>
    <property type="evidence" value="ECO:0007669"/>
    <property type="project" value="UniProtKB-ARBA"/>
</dbReference>
<feature type="compositionally biased region" description="Acidic residues" evidence="6">
    <location>
        <begin position="170"/>
        <end position="183"/>
    </location>
</feature>
<dbReference type="PANTHER" id="PTHR46261:SF18">
    <property type="entry name" value="DNA-BINDING PROTEIN MNB1B"/>
    <property type="match status" value="1"/>
</dbReference>
<evidence type="ECO:0000256" key="5">
    <source>
        <dbReference type="PROSITE-ProRule" id="PRU00267"/>
    </source>
</evidence>
<dbReference type="OrthoDB" id="1919336at2759"/>
<feature type="domain" description="HMG box" evidence="7">
    <location>
        <begin position="95"/>
        <end position="164"/>
    </location>
</feature>
<evidence type="ECO:0000313" key="8">
    <source>
        <dbReference type="EMBL" id="CAA0816286.1"/>
    </source>
</evidence>
<dbReference type="InterPro" id="IPR009071">
    <property type="entry name" value="HMG_box_dom"/>
</dbReference>
<dbReference type="Gene3D" id="1.10.30.10">
    <property type="entry name" value="High mobility group box domain"/>
    <property type="match status" value="1"/>
</dbReference>
<evidence type="ECO:0000256" key="6">
    <source>
        <dbReference type="SAM" id="MobiDB-lite"/>
    </source>
</evidence>